<feature type="compositionally biased region" description="Basic and acidic residues" evidence="1">
    <location>
        <begin position="45"/>
        <end position="65"/>
    </location>
</feature>
<name>A0A6J4U816_9BACT</name>
<dbReference type="EC" id="4.2.1.20" evidence="2"/>
<evidence type="ECO:0000256" key="1">
    <source>
        <dbReference type="SAM" id="MobiDB-lite"/>
    </source>
</evidence>
<feature type="compositionally biased region" description="Basic residues" evidence="1">
    <location>
        <begin position="125"/>
        <end position="139"/>
    </location>
</feature>
<gene>
    <name evidence="2" type="ORF">AVDCRST_MAG33-242</name>
</gene>
<evidence type="ECO:0000313" key="2">
    <source>
        <dbReference type="EMBL" id="CAA9543500.1"/>
    </source>
</evidence>
<dbReference type="AlphaFoldDB" id="A0A6J4U816"/>
<feature type="region of interest" description="Disordered" evidence="1">
    <location>
        <begin position="1"/>
        <end position="274"/>
    </location>
</feature>
<feature type="compositionally biased region" description="Low complexity" evidence="1">
    <location>
        <begin position="89"/>
        <end position="102"/>
    </location>
</feature>
<feature type="compositionally biased region" description="Basic residues" evidence="1">
    <location>
        <begin position="230"/>
        <end position="268"/>
    </location>
</feature>
<feature type="compositionally biased region" description="Basic and acidic residues" evidence="1">
    <location>
        <begin position="213"/>
        <end position="229"/>
    </location>
</feature>
<feature type="non-terminal residue" evidence="2">
    <location>
        <position position="1"/>
    </location>
</feature>
<dbReference type="EMBL" id="CADCWK010000019">
    <property type="protein sequence ID" value="CAA9543500.1"/>
    <property type="molecule type" value="Genomic_DNA"/>
</dbReference>
<keyword evidence="2" id="KW-0456">Lyase</keyword>
<accession>A0A6J4U816</accession>
<feature type="compositionally biased region" description="Basic and acidic residues" evidence="1">
    <location>
        <begin position="160"/>
        <end position="181"/>
    </location>
</feature>
<feature type="compositionally biased region" description="Basic and acidic residues" evidence="1">
    <location>
        <begin position="189"/>
        <end position="198"/>
    </location>
</feature>
<feature type="compositionally biased region" description="Basic residues" evidence="1">
    <location>
        <begin position="199"/>
        <end position="212"/>
    </location>
</feature>
<reference evidence="2" key="1">
    <citation type="submission" date="2020-02" db="EMBL/GenBank/DDBJ databases">
        <authorList>
            <person name="Meier V. D."/>
        </authorList>
    </citation>
    <scope>NUCLEOTIDE SEQUENCE</scope>
    <source>
        <strain evidence="2">AVDCRST_MAG33</strain>
    </source>
</reference>
<protein>
    <submittedName>
        <fullName evidence="2">Tryptophan synthase alpha chain</fullName>
        <ecNumber evidence="2">4.2.1.20</ecNumber>
    </submittedName>
</protein>
<feature type="compositionally biased region" description="Basic and acidic residues" evidence="1">
    <location>
        <begin position="1"/>
        <end position="21"/>
    </location>
</feature>
<organism evidence="2">
    <name type="scientific">uncultured Thermomicrobiales bacterium</name>
    <dbReference type="NCBI Taxonomy" id="1645740"/>
    <lineage>
        <taxon>Bacteria</taxon>
        <taxon>Pseudomonadati</taxon>
        <taxon>Thermomicrobiota</taxon>
        <taxon>Thermomicrobia</taxon>
        <taxon>Thermomicrobiales</taxon>
        <taxon>environmental samples</taxon>
    </lineage>
</organism>
<feature type="non-terminal residue" evidence="2">
    <location>
        <position position="274"/>
    </location>
</feature>
<proteinExistence type="predicted"/>
<sequence>DRARHDLTRRIPVDRDRRDVRAGPVRGPDGAPAVHHGGLPRPGHQRGDRDGPGRGGRGRDGDRRAVLRPARRREYRPAHRPGGAGAGHAAGRLPGARPAVAVARRDDPAGPDGLHQPVLPVRLRPAGRRRGRDRCRWLHRPGSPGRGERPVPGGLPGARPRPDLPRRPDQHRRATPADRRAGFRLRLLRLADRGDGRPQRHGRRPARVHRPGPRHDRPAAGRRLRDLDRRARRHGRQARRRRDHRLGHDQRHRGPPAGRTARRRRRVHAQPSVV</sequence>
<dbReference type="GO" id="GO:0004834">
    <property type="term" value="F:tryptophan synthase activity"/>
    <property type="evidence" value="ECO:0007669"/>
    <property type="project" value="UniProtKB-EC"/>
</dbReference>